<dbReference type="InterPro" id="IPR014945">
    <property type="entry name" value="DUF1816"/>
</dbReference>
<dbReference type="Pfam" id="PF08846">
    <property type="entry name" value="DUF1816"/>
    <property type="match status" value="1"/>
</dbReference>
<dbReference type="EMBL" id="JTHE02000003">
    <property type="protein sequence ID" value="NEV69834.1"/>
    <property type="molecule type" value="Genomic_DNA"/>
</dbReference>
<comment type="caution">
    <text evidence="1">The sequence shown here is derived from an EMBL/GenBank/DDBJ whole genome shotgun (WGS) entry which is preliminary data.</text>
</comment>
<name>A0A0C1YKA3_9CYAN</name>
<dbReference type="AlphaFoldDB" id="A0A0C1YKA3"/>
<evidence type="ECO:0000313" key="1">
    <source>
        <dbReference type="EMBL" id="NEV69834.1"/>
    </source>
</evidence>
<proteinExistence type="predicted"/>
<accession>A0A0C1YKA3</accession>
<reference evidence="1" key="1">
    <citation type="submission" date="2014-11" db="EMBL/GenBank/DDBJ databases">
        <authorList>
            <person name="Malar M.C."/>
            <person name="Sen D."/>
            <person name="Tripathy S."/>
        </authorList>
    </citation>
    <scope>NUCLEOTIDE SEQUENCE</scope>
    <source>
        <strain evidence="1">BDU141951</strain>
    </source>
</reference>
<protein>
    <submittedName>
        <fullName evidence="1">DUF1816 domain-containing protein</fullName>
    </submittedName>
</protein>
<organism evidence="1">
    <name type="scientific">Lyngbya confervoides BDU141951</name>
    <dbReference type="NCBI Taxonomy" id="1574623"/>
    <lineage>
        <taxon>Bacteria</taxon>
        <taxon>Bacillati</taxon>
        <taxon>Cyanobacteriota</taxon>
        <taxon>Cyanophyceae</taxon>
        <taxon>Oscillatoriophycideae</taxon>
        <taxon>Oscillatoriales</taxon>
        <taxon>Microcoleaceae</taxon>
        <taxon>Lyngbya</taxon>
    </lineage>
</organism>
<sequence length="98" mass="10709">MANLFKKLVGLLTGAGQQWWLEIKTAEPACTYYFGPFEIEQEAQLQQQGYIDDLQQEGSKVLSAKAVALDGPPQQLTVYEEGMDDQAPGPTPAFSGQS</sequence>
<reference evidence="1" key="3">
    <citation type="submission" date="2020-02" db="EMBL/GenBank/DDBJ databases">
        <authorList>
            <person name="Sarangi A.N."/>
            <person name="Ghosh S."/>
            <person name="Mukherjee M."/>
            <person name="Tripathy S."/>
        </authorList>
    </citation>
    <scope>NUCLEOTIDE SEQUENCE</scope>
    <source>
        <strain evidence="1">BDU141951</strain>
    </source>
</reference>
<reference evidence="1" key="2">
    <citation type="journal article" date="2015" name="Genome Announc.">
        <title>Draft Genome Sequence of Filamentous Marine Cyanobacterium Lyngbya confervoides Strain BDU141951.</title>
        <authorList>
            <person name="Chandrababunaidu M.M."/>
            <person name="Sen D."/>
            <person name="Tripathy S."/>
        </authorList>
    </citation>
    <scope>NUCLEOTIDE SEQUENCE</scope>
    <source>
        <strain evidence="1">BDU141951</strain>
    </source>
</reference>
<gene>
    <name evidence="1" type="ORF">QQ91_022315</name>
</gene>